<dbReference type="GO" id="GO:0003723">
    <property type="term" value="F:RNA binding"/>
    <property type="evidence" value="ECO:0007669"/>
    <property type="project" value="InterPro"/>
</dbReference>
<dbReference type="PANTHER" id="PTHR11142:SF0">
    <property type="entry name" value="TRNA PSEUDOURIDINE SYNTHASE-LIKE 1"/>
    <property type="match status" value="1"/>
</dbReference>
<dbReference type="PANTHER" id="PTHR11142">
    <property type="entry name" value="PSEUDOURIDYLATE SYNTHASE"/>
    <property type="match status" value="1"/>
</dbReference>
<evidence type="ECO:0000256" key="1">
    <source>
        <dbReference type="ARBA" id="ARBA00009375"/>
    </source>
</evidence>
<reference evidence="7 8" key="1">
    <citation type="journal article" date="2024" name="Nat. Commun.">
        <title>Phylogenomics reveals the evolutionary origins of lichenization in chlorophyte algae.</title>
        <authorList>
            <person name="Puginier C."/>
            <person name="Libourel C."/>
            <person name="Otte J."/>
            <person name="Skaloud P."/>
            <person name="Haon M."/>
            <person name="Grisel S."/>
            <person name="Petersen M."/>
            <person name="Berrin J.G."/>
            <person name="Delaux P.M."/>
            <person name="Dal Grande F."/>
            <person name="Keller J."/>
        </authorList>
    </citation>
    <scope>NUCLEOTIDE SEQUENCE [LARGE SCALE GENOMIC DNA]</scope>
    <source>
        <strain evidence="7 8">SAG 2043</strain>
    </source>
</reference>
<sequence>MQARTAAAAGCLGAFGSAFGKLAGTISARNRWLQLLLPAACYVGLLLCNAVMLKLYVRSLQGLTSLHATVISVSANICVTGMLGRFVFGEALGARWLLGVLLEGQLTHGDRLAGERRPETVADAETSLRAEPSYYELWGIYNYKAVLSYDGTAYRGFQLQHGRKNNAPTIQKVLEGALVKVRQEQRPTLRLQAAGRTDSGVHARAQVVNFFSHKLTADLDLLRHSLNSQMRNDIRVLQVQRVPPDFGARYTATGKTYHYYIHTHPVQNPFSHRYRAHVWRPLDLDLMREAASMFVGTHNFSKFCNYSPDGKKRNPIKTVRRFDMVHVDNGLRFEIEGNAFMYKMVRHMMGAIIYIGIGRLPISIIPERLGIPDTDRTGFGDAYRGYMVADAKGLFLHDVVYPPHGNPGCLMHPELPHDKYGRLWIPNSAAMQAMSTHNDADDLEAVESSFEKEMLQAHAS</sequence>
<dbReference type="SUPFAM" id="SSF55120">
    <property type="entry name" value="Pseudouridine synthase"/>
    <property type="match status" value="1"/>
</dbReference>
<comment type="catalytic activity">
    <reaction evidence="4">
        <text>uridine(38/39/40) in tRNA = pseudouridine(38/39/40) in tRNA</text>
        <dbReference type="Rhea" id="RHEA:22376"/>
        <dbReference type="Rhea" id="RHEA-COMP:10085"/>
        <dbReference type="Rhea" id="RHEA-COMP:10087"/>
        <dbReference type="ChEBI" id="CHEBI:65314"/>
        <dbReference type="ChEBI" id="CHEBI:65315"/>
        <dbReference type="EC" id="5.4.99.12"/>
    </reaction>
</comment>
<keyword evidence="5" id="KW-0472">Membrane</keyword>
<dbReference type="GO" id="GO:0031119">
    <property type="term" value="P:tRNA pseudouridine synthesis"/>
    <property type="evidence" value="ECO:0007669"/>
    <property type="project" value="TreeGrafter"/>
</dbReference>
<feature type="transmembrane region" description="Helical" evidence="5">
    <location>
        <begin position="69"/>
        <end position="88"/>
    </location>
</feature>
<evidence type="ECO:0000256" key="3">
    <source>
        <dbReference type="ARBA" id="ARBA00023235"/>
    </source>
</evidence>
<keyword evidence="2 4" id="KW-0819">tRNA processing</keyword>
<evidence type="ECO:0000259" key="6">
    <source>
        <dbReference type="Pfam" id="PF01416"/>
    </source>
</evidence>
<organism evidence="7 8">
    <name type="scientific">[Myrmecia] bisecta</name>
    <dbReference type="NCBI Taxonomy" id="41462"/>
    <lineage>
        <taxon>Eukaryota</taxon>
        <taxon>Viridiplantae</taxon>
        <taxon>Chlorophyta</taxon>
        <taxon>core chlorophytes</taxon>
        <taxon>Trebouxiophyceae</taxon>
        <taxon>Trebouxiales</taxon>
        <taxon>Trebouxiaceae</taxon>
        <taxon>Myrmecia</taxon>
    </lineage>
</organism>
<protein>
    <recommendedName>
        <fullName evidence="4">tRNA pseudouridine synthase</fullName>
        <ecNumber evidence="4">5.4.99.12</ecNumber>
    </recommendedName>
</protein>
<dbReference type="NCBIfam" id="TIGR00071">
    <property type="entry name" value="hisT_truA"/>
    <property type="match status" value="1"/>
</dbReference>
<keyword evidence="5" id="KW-1133">Transmembrane helix</keyword>
<dbReference type="Proteomes" id="UP001489004">
    <property type="component" value="Unassembled WGS sequence"/>
</dbReference>
<evidence type="ECO:0000313" key="7">
    <source>
        <dbReference type="EMBL" id="KAK9819928.1"/>
    </source>
</evidence>
<dbReference type="EMBL" id="JALJOR010000003">
    <property type="protein sequence ID" value="KAK9819928.1"/>
    <property type="molecule type" value="Genomic_DNA"/>
</dbReference>
<evidence type="ECO:0000313" key="8">
    <source>
        <dbReference type="Proteomes" id="UP001489004"/>
    </source>
</evidence>
<feature type="transmembrane region" description="Helical" evidence="5">
    <location>
        <begin position="36"/>
        <end position="57"/>
    </location>
</feature>
<name>A0AAW1QF31_9CHLO</name>
<dbReference type="FunFam" id="3.30.70.580:FF:000001">
    <property type="entry name" value="tRNA pseudouridine synthase A"/>
    <property type="match status" value="1"/>
</dbReference>
<dbReference type="GO" id="GO:0160147">
    <property type="term" value="F:tRNA pseudouridine(38-40) synthase activity"/>
    <property type="evidence" value="ECO:0007669"/>
    <property type="project" value="UniProtKB-EC"/>
</dbReference>
<dbReference type="AlphaFoldDB" id="A0AAW1QF31"/>
<keyword evidence="5" id="KW-0812">Transmembrane</keyword>
<dbReference type="Pfam" id="PF01416">
    <property type="entry name" value="PseudoU_synth_1"/>
    <property type="match status" value="2"/>
</dbReference>
<dbReference type="InterPro" id="IPR001406">
    <property type="entry name" value="PsdUridine_synth_TruA"/>
</dbReference>
<feature type="domain" description="Pseudouridine synthase I TruA alpha/beta" evidence="6">
    <location>
        <begin position="145"/>
        <end position="250"/>
    </location>
</feature>
<dbReference type="InterPro" id="IPR020094">
    <property type="entry name" value="TruA/RsuA/RluB/E/F_N"/>
</dbReference>
<dbReference type="InterPro" id="IPR020103">
    <property type="entry name" value="PsdUridine_synth_cat_dom_sf"/>
</dbReference>
<keyword evidence="8" id="KW-1185">Reference proteome</keyword>
<dbReference type="CDD" id="cd02570">
    <property type="entry name" value="PseudoU_synth_EcTruA"/>
    <property type="match status" value="1"/>
</dbReference>
<keyword evidence="3 4" id="KW-0413">Isomerase</keyword>
<evidence type="ECO:0000256" key="2">
    <source>
        <dbReference type="ARBA" id="ARBA00022694"/>
    </source>
</evidence>
<proteinExistence type="inferred from homology"/>
<dbReference type="InterPro" id="IPR020097">
    <property type="entry name" value="PsdUridine_synth_TruA_a/b_dom"/>
</dbReference>
<accession>A0AAW1QF31</accession>
<gene>
    <name evidence="7" type="ORF">WJX72_003984</name>
</gene>
<comment type="caution">
    <text evidence="7">The sequence shown here is derived from an EMBL/GenBank/DDBJ whole genome shotgun (WGS) entry which is preliminary data.</text>
</comment>
<dbReference type="InterPro" id="IPR020095">
    <property type="entry name" value="PsdUridine_synth_TruA_C"/>
</dbReference>
<comment type="similarity">
    <text evidence="1 4">Belongs to the tRNA pseudouridine synthase TruA family.</text>
</comment>
<feature type="domain" description="Pseudouridine synthase I TruA alpha/beta" evidence="6">
    <location>
        <begin position="290"/>
        <end position="402"/>
    </location>
</feature>
<dbReference type="HAMAP" id="MF_00171">
    <property type="entry name" value="TruA"/>
    <property type="match status" value="1"/>
</dbReference>
<evidence type="ECO:0000256" key="5">
    <source>
        <dbReference type="SAM" id="Phobius"/>
    </source>
</evidence>
<dbReference type="EC" id="5.4.99.12" evidence="4"/>
<dbReference type="Gene3D" id="3.30.70.660">
    <property type="entry name" value="Pseudouridine synthase I, catalytic domain, C-terminal subdomain"/>
    <property type="match status" value="1"/>
</dbReference>
<dbReference type="Gene3D" id="3.30.70.580">
    <property type="entry name" value="Pseudouridine synthase I, catalytic domain, N-terminal subdomain"/>
    <property type="match status" value="1"/>
</dbReference>
<evidence type="ECO:0000256" key="4">
    <source>
        <dbReference type="RuleBase" id="RU003792"/>
    </source>
</evidence>